<dbReference type="InterPro" id="IPR051397">
    <property type="entry name" value="Zn-ADH-like_protein"/>
</dbReference>
<gene>
    <name evidence="2" type="ORF">ESZ00_13375</name>
</gene>
<dbReference type="InterPro" id="IPR011032">
    <property type="entry name" value="GroES-like_sf"/>
</dbReference>
<dbReference type="EMBL" id="SDMK01000002">
    <property type="protein sequence ID" value="RXS95553.1"/>
    <property type="molecule type" value="Genomic_DNA"/>
</dbReference>
<reference evidence="2 3" key="1">
    <citation type="journal article" date="2016" name="Int. J. Syst. Evol. Microbiol.">
        <title>Acidipila dinghuensis sp. nov., an acidobacterium isolated from forest soil.</title>
        <authorList>
            <person name="Jiang Y.W."/>
            <person name="Wang J."/>
            <person name="Chen M.H."/>
            <person name="Lv Y.Y."/>
            <person name="Qiu L.H."/>
        </authorList>
    </citation>
    <scope>NUCLEOTIDE SEQUENCE [LARGE SCALE GENOMIC DNA]</scope>
    <source>
        <strain evidence="2 3">DHOF10</strain>
    </source>
</reference>
<accession>A0A4Q1SEJ9</accession>
<protein>
    <submittedName>
        <fullName evidence="2">Zinc-binding alcohol dehydrogenase family protein</fullName>
    </submittedName>
</protein>
<dbReference type="Proteomes" id="UP000290253">
    <property type="component" value="Unassembled WGS sequence"/>
</dbReference>
<dbReference type="AlphaFoldDB" id="A0A4Q1SEJ9"/>
<dbReference type="InterPro" id="IPR020843">
    <property type="entry name" value="ER"/>
</dbReference>
<dbReference type="InterPro" id="IPR013149">
    <property type="entry name" value="ADH-like_C"/>
</dbReference>
<proteinExistence type="predicted"/>
<dbReference type="SMART" id="SM00829">
    <property type="entry name" value="PKS_ER"/>
    <property type="match status" value="1"/>
</dbReference>
<comment type="caution">
    <text evidence="2">The sequence shown here is derived from an EMBL/GenBank/DDBJ whole genome shotgun (WGS) entry which is preliminary data.</text>
</comment>
<dbReference type="Gene3D" id="3.40.50.720">
    <property type="entry name" value="NAD(P)-binding Rossmann-like Domain"/>
    <property type="match status" value="1"/>
</dbReference>
<name>A0A4Q1SEJ9_9BACT</name>
<dbReference type="PANTHER" id="PTHR43677:SF11">
    <property type="entry name" value="ZINC-CONTAINING ALCOHOL DEHYDROGENASE"/>
    <property type="match status" value="1"/>
</dbReference>
<evidence type="ECO:0000259" key="1">
    <source>
        <dbReference type="SMART" id="SM00829"/>
    </source>
</evidence>
<evidence type="ECO:0000313" key="3">
    <source>
        <dbReference type="Proteomes" id="UP000290253"/>
    </source>
</evidence>
<dbReference type="GO" id="GO:0016491">
    <property type="term" value="F:oxidoreductase activity"/>
    <property type="evidence" value="ECO:0007669"/>
    <property type="project" value="InterPro"/>
</dbReference>
<dbReference type="InterPro" id="IPR036291">
    <property type="entry name" value="NAD(P)-bd_dom_sf"/>
</dbReference>
<dbReference type="PANTHER" id="PTHR43677">
    <property type="entry name" value="SHORT-CHAIN DEHYDROGENASE/REDUCTASE"/>
    <property type="match status" value="1"/>
</dbReference>
<dbReference type="Gene3D" id="3.90.180.10">
    <property type="entry name" value="Medium-chain alcohol dehydrogenases, catalytic domain"/>
    <property type="match status" value="1"/>
</dbReference>
<dbReference type="SUPFAM" id="SSF50129">
    <property type="entry name" value="GroES-like"/>
    <property type="match status" value="1"/>
</dbReference>
<dbReference type="Pfam" id="PF00107">
    <property type="entry name" value="ADH_zinc_N"/>
    <property type="match status" value="1"/>
</dbReference>
<dbReference type="OrthoDB" id="9787435at2"/>
<sequence>MKAAIVHEVGASPVYGEFDEAGLEAAAAAEGMELVRVSASALSPFSKLRSTGKHYSSGRVFPVVAGADGVGRTADGRRVYFVLPEAPYGALAEKTLVRSRQCIAVPDEVDDVTAAAIVNPGMSGWAALVERARLVRGETVLVHGATSTAGRLAVQIAKHLGAARVIGTGRNERELEELLSLGVDKVIPFRVGADHPNGAQAFESALIEEFGRGIDVVVDYLWGESAKAVITAIARAVEEAHPVRFVHVGSAAGERNVDLPGEALRSSAIQLMGSGVKSVPMVKLLEVIGQVLAAVKPAGLSIATKTMPLAEIAEAWSASAKPRIVCTV</sequence>
<keyword evidence="3" id="KW-1185">Reference proteome</keyword>
<evidence type="ECO:0000313" key="2">
    <source>
        <dbReference type="EMBL" id="RXS95553.1"/>
    </source>
</evidence>
<dbReference type="SUPFAM" id="SSF51735">
    <property type="entry name" value="NAD(P)-binding Rossmann-fold domains"/>
    <property type="match status" value="1"/>
</dbReference>
<dbReference type="RefSeq" id="WP_129208750.1">
    <property type="nucleotide sequence ID" value="NZ_BMGU01000004.1"/>
</dbReference>
<organism evidence="2 3">
    <name type="scientific">Silvibacterium dinghuense</name>
    <dbReference type="NCBI Taxonomy" id="1560006"/>
    <lineage>
        <taxon>Bacteria</taxon>
        <taxon>Pseudomonadati</taxon>
        <taxon>Acidobacteriota</taxon>
        <taxon>Terriglobia</taxon>
        <taxon>Terriglobales</taxon>
        <taxon>Acidobacteriaceae</taxon>
        <taxon>Silvibacterium</taxon>
    </lineage>
</organism>
<feature type="domain" description="Enoyl reductase (ER)" evidence="1">
    <location>
        <begin position="10"/>
        <end position="295"/>
    </location>
</feature>